<keyword evidence="6 9" id="KW-1133">Transmembrane helix</keyword>
<dbReference type="GO" id="GO:0032580">
    <property type="term" value="C:Golgi cisterna membrane"/>
    <property type="evidence" value="ECO:0007669"/>
    <property type="project" value="UniProtKB-SubCell"/>
</dbReference>
<evidence type="ECO:0000256" key="2">
    <source>
        <dbReference type="ARBA" id="ARBA00009239"/>
    </source>
</evidence>
<keyword evidence="10" id="KW-1185">Reference proteome</keyword>
<evidence type="ECO:0000256" key="4">
    <source>
        <dbReference type="ARBA" id="ARBA00022692"/>
    </source>
</evidence>
<evidence type="ECO:0000256" key="3">
    <source>
        <dbReference type="ARBA" id="ARBA00022679"/>
    </source>
</evidence>
<dbReference type="PANTHER" id="PTHR12369">
    <property type="entry name" value="CHONDROITIN SYNTHASE"/>
    <property type="match status" value="1"/>
</dbReference>
<dbReference type="GO" id="GO:0047238">
    <property type="term" value="F:glucuronosyl-N-acetylgalactosaminyl-proteoglycan 4-beta-N-acetylgalactosaminyltransferase activity"/>
    <property type="evidence" value="ECO:0007669"/>
    <property type="project" value="TreeGrafter"/>
</dbReference>
<accession>A0A8B7XJ40</accession>
<keyword evidence="3 9" id="KW-0808">Transferase</keyword>
<gene>
    <name evidence="11" type="primary">LOC110973423</name>
</gene>
<evidence type="ECO:0000313" key="11">
    <source>
        <dbReference type="RefSeq" id="XP_022079955.1"/>
    </source>
</evidence>
<evidence type="ECO:0000256" key="5">
    <source>
        <dbReference type="ARBA" id="ARBA00022968"/>
    </source>
</evidence>
<keyword evidence="4 9" id="KW-0812">Transmembrane</keyword>
<dbReference type="KEGG" id="aplc:110973423"/>
<sequence>MARNRPMSRSRTVIYIACGIVAGAVLSFLCIPLETGCGLDSYVHVGTKRKTSAVDMIDYGTDENGNQLNDEDFEPVLMTANKPIVKKDIDRQRLIRMRYISSELQIKEKLFVGVMVSREEIDLESTTVGINKTLSHFVNKLVFFTKINTEQSPNGITVIAFPGEQVNVRMFQIWKYIYEHHGSDYDWFLVIQDDTYIYGEVFSEFLAHMSVGRDLYMGVPIHEAEMDVTFCSRDAGYMLSRNLLEKVGPYWEDCMRKSWNNVPDLEFGRCIQDHTNTRCSTNYEGSTFYAYDFQDKVLTDKEKNDVDFQKALTIYHVMDTRTMYKLHKYFSEQSLSQTLKQISDLQQNIEEISEFAPGGKAKVTWPVGLKSPYKPASRFDVMAWEYFSMTHIYGLDDSEPKSPLIGANKQDIDEILTTTMARLNELHGNIYMLGRLLNGYRRFDPNRGMEYTLDMELKLHGDKREVLKRVHLLRPLNKAEIVFMPYVTEYTQVTIIVPVVSGSQEHVRTFLDNYARTCLETRDKSAVMLIFIYTPTEALSMATEDIYSVNKGYVSYLERKYPGSHLSWISVKTSLPSPIAIMDVVSKKFASDTLFLFTNAYMELVAEFLNRVRMNTIAGWQVFFPIPFSQYDPKIIYTDSPNPNRIDISKTAGHFDTYLFEHASFYNSDYMNARKLWDEKHPGSETDHIQSDLDLFEMFLSTKLHTFRAVDPALKLHYHLRICQPSLKEEQYQRCLEGRAEGLASKSQLAMLVLEQQQKLATEKVNI</sequence>
<evidence type="ECO:0000313" key="10">
    <source>
        <dbReference type="Proteomes" id="UP000694845"/>
    </source>
</evidence>
<evidence type="ECO:0000256" key="6">
    <source>
        <dbReference type="ARBA" id="ARBA00022989"/>
    </source>
</evidence>
<evidence type="ECO:0000256" key="7">
    <source>
        <dbReference type="ARBA" id="ARBA00023034"/>
    </source>
</evidence>
<evidence type="ECO:0000256" key="9">
    <source>
        <dbReference type="RuleBase" id="RU364016"/>
    </source>
</evidence>
<evidence type="ECO:0000256" key="8">
    <source>
        <dbReference type="ARBA" id="ARBA00023136"/>
    </source>
</evidence>
<dbReference type="AlphaFoldDB" id="A0A8B7XJ40"/>
<keyword evidence="5 9" id="KW-0735">Signal-anchor</keyword>
<keyword evidence="8 9" id="KW-0472">Membrane</keyword>
<reference evidence="11" key="1">
    <citation type="submission" date="2025-08" db="UniProtKB">
        <authorList>
            <consortium name="RefSeq"/>
        </authorList>
    </citation>
    <scope>IDENTIFICATION</scope>
</reference>
<dbReference type="InterPro" id="IPR008428">
    <property type="entry name" value="Chond_GalNAc"/>
</dbReference>
<dbReference type="OMA" id="YLNRVRM"/>
<evidence type="ECO:0000256" key="1">
    <source>
        <dbReference type="ARBA" id="ARBA00004447"/>
    </source>
</evidence>
<dbReference type="OrthoDB" id="9985088at2759"/>
<dbReference type="InterPro" id="IPR051227">
    <property type="entry name" value="CS_glycosyltransferase"/>
</dbReference>
<dbReference type="Gene3D" id="3.90.550.50">
    <property type="match status" value="1"/>
</dbReference>
<proteinExistence type="inferred from homology"/>
<dbReference type="Proteomes" id="UP000694845">
    <property type="component" value="Unplaced"/>
</dbReference>
<comment type="similarity">
    <text evidence="2 9">Belongs to the chondroitin N-acetylgalactosaminyltransferase family.</text>
</comment>
<keyword evidence="7 9" id="KW-0333">Golgi apparatus</keyword>
<comment type="subcellular location">
    <subcellularLocation>
        <location evidence="1 9">Golgi apparatus</location>
        <location evidence="1 9">Golgi stack membrane</location>
        <topology evidence="1 9">Single-pass type II membrane protein</topology>
    </subcellularLocation>
</comment>
<dbReference type="EC" id="2.4.1.-" evidence="9"/>
<dbReference type="Pfam" id="PF05679">
    <property type="entry name" value="CHGN"/>
    <property type="match status" value="1"/>
</dbReference>
<organism evidence="10 11">
    <name type="scientific">Acanthaster planci</name>
    <name type="common">Crown-of-thorns starfish</name>
    <dbReference type="NCBI Taxonomy" id="133434"/>
    <lineage>
        <taxon>Eukaryota</taxon>
        <taxon>Metazoa</taxon>
        <taxon>Echinodermata</taxon>
        <taxon>Eleutherozoa</taxon>
        <taxon>Asterozoa</taxon>
        <taxon>Asteroidea</taxon>
        <taxon>Valvatacea</taxon>
        <taxon>Valvatida</taxon>
        <taxon>Acanthasteridae</taxon>
        <taxon>Acanthaster</taxon>
    </lineage>
</organism>
<dbReference type="RefSeq" id="XP_022079955.1">
    <property type="nucleotide sequence ID" value="XM_022224263.1"/>
</dbReference>
<name>A0A8B7XJ40_ACAPL</name>
<dbReference type="GeneID" id="110973423"/>
<protein>
    <recommendedName>
        <fullName evidence="9">Hexosyltransferase</fullName>
        <ecNumber evidence="9">2.4.1.-</ecNumber>
    </recommendedName>
</protein>
<feature type="transmembrane region" description="Helical" evidence="9">
    <location>
        <begin position="12"/>
        <end position="29"/>
    </location>
</feature>
<dbReference type="PANTHER" id="PTHR12369:SF13">
    <property type="entry name" value="HEXOSYLTRANSFERASE"/>
    <property type="match status" value="1"/>
</dbReference>